<dbReference type="RefSeq" id="WP_306984901.1">
    <property type="nucleotide sequence ID" value="NZ_JAUSUA010000006.1"/>
</dbReference>
<proteinExistence type="predicted"/>
<dbReference type="Pfam" id="PF11518">
    <property type="entry name" value="DUF3221"/>
    <property type="match status" value="1"/>
</dbReference>
<dbReference type="Proteomes" id="UP001225034">
    <property type="component" value="Unassembled WGS sequence"/>
</dbReference>
<accession>A0ABT9YLB9</accession>
<reference evidence="1 2" key="1">
    <citation type="submission" date="2023-07" db="EMBL/GenBank/DDBJ databases">
        <title>Genomic Encyclopedia of Type Strains, Phase IV (KMG-IV): sequencing the most valuable type-strain genomes for metagenomic binning, comparative biology and taxonomic classification.</title>
        <authorList>
            <person name="Goeker M."/>
        </authorList>
    </citation>
    <scope>NUCLEOTIDE SEQUENCE [LARGE SCALE GENOMIC DNA]</scope>
    <source>
        <strain evidence="1 2">DSM 19154</strain>
    </source>
</reference>
<sequence>MKKRFIFVLLLTVSMVGYVGWSQNSQSTLGKMEGTLLKSTNDVNLIISDQGAIDMNNQTGDENLFNDLKSGDLIQITHDEIAESYPAQTSIYSCELIESGSTEDIPQDTLDSLQEMGWTFDLR</sequence>
<dbReference type="Gene3D" id="2.40.50.140">
    <property type="entry name" value="Nucleic acid-binding proteins"/>
    <property type="match status" value="1"/>
</dbReference>
<organism evidence="1 2">
    <name type="scientific">Alkalicoccobacillus murimartini</name>
    <dbReference type="NCBI Taxonomy" id="171685"/>
    <lineage>
        <taxon>Bacteria</taxon>
        <taxon>Bacillati</taxon>
        <taxon>Bacillota</taxon>
        <taxon>Bacilli</taxon>
        <taxon>Bacillales</taxon>
        <taxon>Bacillaceae</taxon>
        <taxon>Alkalicoccobacillus</taxon>
    </lineage>
</organism>
<protein>
    <recommendedName>
        <fullName evidence="3">DUF3221 domain-containing protein</fullName>
    </recommendedName>
</protein>
<evidence type="ECO:0008006" key="3">
    <source>
        <dbReference type="Google" id="ProtNLM"/>
    </source>
</evidence>
<keyword evidence="2" id="KW-1185">Reference proteome</keyword>
<dbReference type="InterPro" id="IPR012340">
    <property type="entry name" value="NA-bd_OB-fold"/>
</dbReference>
<name>A0ABT9YLB9_9BACI</name>
<evidence type="ECO:0000313" key="2">
    <source>
        <dbReference type="Proteomes" id="UP001225034"/>
    </source>
</evidence>
<dbReference type="EMBL" id="JAUSUA010000006">
    <property type="protein sequence ID" value="MDQ0208669.1"/>
    <property type="molecule type" value="Genomic_DNA"/>
</dbReference>
<comment type="caution">
    <text evidence="1">The sequence shown here is derived from an EMBL/GenBank/DDBJ whole genome shotgun (WGS) entry which is preliminary data.</text>
</comment>
<gene>
    <name evidence="1" type="ORF">J2S05_003481</name>
</gene>
<dbReference type="InterPro" id="IPR021598">
    <property type="entry name" value="DUF3221"/>
</dbReference>
<evidence type="ECO:0000313" key="1">
    <source>
        <dbReference type="EMBL" id="MDQ0208669.1"/>
    </source>
</evidence>